<proteinExistence type="inferred from homology"/>
<dbReference type="InterPro" id="IPR017972">
    <property type="entry name" value="Cyt_P450_CS"/>
</dbReference>
<dbReference type="PANTHER" id="PTHR24302">
    <property type="entry name" value="CYTOCHROME P450 FAMILY 3"/>
    <property type="match status" value="1"/>
</dbReference>
<dbReference type="PANTHER" id="PTHR24302:SF15">
    <property type="entry name" value="FATTY-ACID PEROXYGENASE"/>
    <property type="match status" value="1"/>
</dbReference>
<keyword evidence="14" id="KW-1133">Transmembrane helix</keyword>
<keyword evidence="7 13" id="KW-0560">Oxidoreductase</keyword>
<evidence type="ECO:0000256" key="10">
    <source>
        <dbReference type="ARBA" id="ARBA00023136"/>
    </source>
</evidence>
<feature type="transmembrane region" description="Helical" evidence="14">
    <location>
        <begin position="12"/>
        <end position="31"/>
    </location>
</feature>
<dbReference type="SUPFAM" id="SSF48264">
    <property type="entry name" value="Cytochrome P450"/>
    <property type="match status" value="1"/>
</dbReference>
<feature type="transmembrane region" description="Helical" evidence="14">
    <location>
        <begin position="212"/>
        <end position="233"/>
    </location>
</feature>
<evidence type="ECO:0000313" key="15">
    <source>
        <dbReference type="Proteomes" id="UP001318040"/>
    </source>
</evidence>
<dbReference type="GO" id="GO:0016705">
    <property type="term" value="F:oxidoreductase activity, acting on paired donors, with incorporation or reduction of molecular oxygen"/>
    <property type="evidence" value="ECO:0007669"/>
    <property type="project" value="InterPro"/>
</dbReference>
<evidence type="ECO:0000256" key="4">
    <source>
        <dbReference type="ARBA" id="ARBA00022617"/>
    </source>
</evidence>
<dbReference type="Proteomes" id="UP001318040">
    <property type="component" value="Chromosome 43"/>
</dbReference>
<dbReference type="Gene3D" id="1.10.630.10">
    <property type="entry name" value="Cytochrome P450"/>
    <property type="match status" value="1"/>
</dbReference>
<dbReference type="FunFam" id="1.10.630.10:FF:000003">
    <property type="entry name" value="cytochrome P450 3A12-like isoform X2"/>
    <property type="match status" value="1"/>
</dbReference>
<dbReference type="GO" id="GO:0005789">
    <property type="term" value="C:endoplasmic reticulum membrane"/>
    <property type="evidence" value="ECO:0007669"/>
    <property type="project" value="UniProtKB-SubCell"/>
</dbReference>
<accession>A0AAJ7U0G1</accession>
<protein>
    <submittedName>
        <fullName evidence="16">Cytochrome P450 3A8-like isoform X1</fullName>
    </submittedName>
</protein>
<keyword evidence="6" id="KW-0256">Endoplasmic reticulum</keyword>
<evidence type="ECO:0000256" key="5">
    <source>
        <dbReference type="ARBA" id="ARBA00022723"/>
    </source>
</evidence>
<evidence type="ECO:0000256" key="13">
    <source>
        <dbReference type="RuleBase" id="RU000461"/>
    </source>
</evidence>
<organism evidence="15 16">
    <name type="scientific">Petromyzon marinus</name>
    <name type="common">Sea lamprey</name>
    <dbReference type="NCBI Taxonomy" id="7757"/>
    <lineage>
        <taxon>Eukaryota</taxon>
        <taxon>Metazoa</taxon>
        <taxon>Chordata</taxon>
        <taxon>Craniata</taxon>
        <taxon>Vertebrata</taxon>
        <taxon>Cyclostomata</taxon>
        <taxon>Hyperoartia</taxon>
        <taxon>Petromyzontiformes</taxon>
        <taxon>Petromyzontidae</taxon>
        <taxon>Petromyzon</taxon>
    </lineage>
</organism>
<reference evidence="16" key="1">
    <citation type="submission" date="2025-08" db="UniProtKB">
        <authorList>
            <consortium name="RefSeq"/>
        </authorList>
    </citation>
    <scope>IDENTIFICATION</scope>
    <source>
        <tissue evidence="16">Sperm</tissue>
    </source>
</reference>
<dbReference type="Pfam" id="PF00067">
    <property type="entry name" value="p450"/>
    <property type="match status" value="1"/>
</dbReference>
<dbReference type="PRINTS" id="PR00463">
    <property type="entry name" value="EP450I"/>
</dbReference>
<dbReference type="PROSITE" id="PS00086">
    <property type="entry name" value="CYTOCHROME_P450"/>
    <property type="match status" value="1"/>
</dbReference>
<dbReference type="PRINTS" id="PR00385">
    <property type="entry name" value="P450"/>
</dbReference>
<evidence type="ECO:0000256" key="1">
    <source>
        <dbReference type="ARBA" id="ARBA00001971"/>
    </source>
</evidence>
<feature type="binding site" description="axial binding residue" evidence="12">
    <location>
        <position position="454"/>
    </location>
    <ligand>
        <name>heme</name>
        <dbReference type="ChEBI" id="CHEBI:30413"/>
    </ligand>
    <ligandPart>
        <name>Fe</name>
        <dbReference type="ChEBI" id="CHEBI:18248"/>
    </ligandPart>
</feature>
<keyword evidence="5 12" id="KW-0479">Metal-binding</keyword>
<keyword evidence="10 14" id="KW-0472">Membrane</keyword>
<evidence type="ECO:0000313" key="16">
    <source>
        <dbReference type="RefSeq" id="XP_032826366.1"/>
    </source>
</evidence>
<keyword evidence="8 12" id="KW-0408">Iron</keyword>
<keyword evidence="14" id="KW-0812">Transmembrane</keyword>
<comment type="similarity">
    <text evidence="3 13">Belongs to the cytochrome P450 family.</text>
</comment>
<dbReference type="GO" id="GO:0020037">
    <property type="term" value="F:heme binding"/>
    <property type="evidence" value="ECO:0007669"/>
    <property type="project" value="InterPro"/>
</dbReference>
<dbReference type="InterPro" id="IPR036396">
    <property type="entry name" value="Cyt_P450_sf"/>
</dbReference>
<dbReference type="AlphaFoldDB" id="A0AAJ7U0G1"/>
<gene>
    <name evidence="16" type="primary">LOC116951671</name>
</gene>
<dbReference type="InterPro" id="IPR002401">
    <property type="entry name" value="Cyt_P450_E_grp-I"/>
</dbReference>
<evidence type="ECO:0000256" key="8">
    <source>
        <dbReference type="ARBA" id="ARBA00023004"/>
    </source>
</evidence>
<evidence type="ECO:0000256" key="11">
    <source>
        <dbReference type="ARBA" id="ARBA00043906"/>
    </source>
</evidence>
<evidence type="ECO:0000256" key="6">
    <source>
        <dbReference type="ARBA" id="ARBA00022824"/>
    </source>
</evidence>
<evidence type="ECO:0000256" key="14">
    <source>
        <dbReference type="SAM" id="Phobius"/>
    </source>
</evidence>
<dbReference type="InterPro" id="IPR050705">
    <property type="entry name" value="Cytochrome_P450_3A"/>
</dbReference>
<dbReference type="RefSeq" id="XP_032826366.1">
    <property type="nucleotide sequence ID" value="XM_032970475.1"/>
</dbReference>
<evidence type="ECO:0000256" key="12">
    <source>
        <dbReference type="PIRSR" id="PIRSR602401-1"/>
    </source>
</evidence>
<dbReference type="InterPro" id="IPR001128">
    <property type="entry name" value="Cyt_P450"/>
</dbReference>
<evidence type="ECO:0000256" key="9">
    <source>
        <dbReference type="ARBA" id="ARBA00023033"/>
    </source>
</evidence>
<comment type="cofactor">
    <cofactor evidence="1 12">
        <name>heme</name>
        <dbReference type="ChEBI" id="CHEBI:30413"/>
    </cofactor>
</comment>
<keyword evidence="15" id="KW-1185">Reference proteome</keyword>
<comment type="function">
    <text evidence="11">Cytochromes P450 are a group of heme-thiolate monooxygenases. They oxidize a variety of structurally unrelated compounds, including steroids, fatty acids, and xenobiotics.</text>
</comment>
<evidence type="ECO:0000256" key="7">
    <source>
        <dbReference type="ARBA" id="ARBA00023002"/>
    </source>
</evidence>
<keyword evidence="4 12" id="KW-0349">Heme</keyword>
<dbReference type="GO" id="GO:0008395">
    <property type="term" value="F:steroid hydroxylase activity"/>
    <property type="evidence" value="ECO:0007669"/>
    <property type="project" value="TreeGrafter"/>
</dbReference>
<keyword evidence="9 13" id="KW-0503">Monooxygenase</keyword>
<dbReference type="GO" id="GO:0005506">
    <property type="term" value="F:iron ion binding"/>
    <property type="evidence" value="ECO:0007669"/>
    <property type="project" value="InterPro"/>
</dbReference>
<comment type="subcellular location">
    <subcellularLocation>
        <location evidence="2">Endoplasmic reticulum membrane</location>
    </subcellularLocation>
</comment>
<dbReference type="KEGG" id="pmrn:116951671"/>
<name>A0AAJ7U0G1_PETMA</name>
<evidence type="ECO:0000256" key="2">
    <source>
        <dbReference type="ARBA" id="ARBA00004586"/>
    </source>
</evidence>
<evidence type="ECO:0000256" key="3">
    <source>
        <dbReference type="ARBA" id="ARBA00010617"/>
    </source>
</evidence>
<sequence length="512" mass="58328">MAFMSSLSEMSPFTLVLTLAAFILSAIYLLWPYQIFKKMGVPGPTPFPLVGTFHHYLKGFREFDAESFRKYGRVWGIYDGRVPVLMVTDTNMLKQILVKDCLESFTNRRKFGLSGPIKDVLLIAEDEHWKRIRNVLTPAFSGGKIKQMCPLIQRCAEVLVQNLHEPCQLEQPVDLKEIFGTYSMDVIASSAFSTDVDSQTNPNDPFVINAKLLFKLNFASPLFAVILFFPFLISPLERLGVTLFDKKAIHFFHKIVQQMKNKRQKGLNDMGRVDFLQQMVNAQLSENTSNGNEGNAPAEKYLTDGELESQAVLFLMAGYDNTSTSITFLAYCLACNPDVQTKVQQEIDTILPDGKLPDYETLKQMEYLDMVVCETLRMYSSSSRTDRVCKKTTVVNDLVIPKGVVVTVPLWVLHYDPQYWDEPHEFRPERFTKEAKEARDPYCYLPFGHGPRNCIGMRFALMSVKIAVCRILQRYSFQTCSETTIPPKLAKGSILQTEKTLLLKVSERKKAD</sequence>